<dbReference type="KEGG" id="thu:AC731_005365"/>
<dbReference type="STRING" id="1134435.AC731_005365"/>
<dbReference type="Proteomes" id="UP000036902">
    <property type="component" value="Chromosome"/>
</dbReference>
<organism evidence="1 2">
    <name type="scientific">Thauera humireducens</name>
    <dbReference type="NCBI Taxonomy" id="1134435"/>
    <lineage>
        <taxon>Bacteria</taxon>
        <taxon>Pseudomonadati</taxon>
        <taxon>Pseudomonadota</taxon>
        <taxon>Betaproteobacteria</taxon>
        <taxon>Rhodocyclales</taxon>
        <taxon>Zoogloeaceae</taxon>
        <taxon>Thauera</taxon>
    </lineage>
</organism>
<evidence type="ECO:0000313" key="2">
    <source>
        <dbReference type="Proteomes" id="UP000036902"/>
    </source>
</evidence>
<dbReference type="EMBL" id="CP014646">
    <property type="protein sequence ID" value="AMO36414.1"/>
    <property type="molecule type" value="Genomic_DNA"/>
</dbReference>
<keyword evidence="2" id="KW-1185">Reference proteome</keyword>
<sequence length="59" mass="6740">MNASVTKLADWKVAHSRPVVSDYCRWSEAVETTMRANLGMAFTLWFVWPRVLLRTALGV</sequence>
<evidence type="ECO:0000313" key="1">
    <source>
        <dbReference type="EMBL" id="AMO36414.1"/>
    </source>
</evidence>
<protein>
    <submittedName>
        <fullName evidence="1">Uncharacterized protein</fullName>
    </submittedName>
</protein>
<reference evidence="2" key="1">
    <citation type="submission" date="2016-03" db="EMBL/GenBank/DDBJ databases">
        <authorList>
            <person name="Ma C."/>
            <person name="Zhou S."/>
            <person name="Yang G."/>
        </authorList>
    </citation>
    <scope>NUCLEOTIDE SEQUENCE [LARGE SCALE GENOMIC DNA]</scope>
    <source>
        <strain evidence="2">SgZ-1</strain>
    </source>
</reference>
<dbReference type="RefSeq" id="WP_048709846.1">
    <property type="nucleotide sequence ID" value="NZ_CP014646.1"/>
</dbReference>
<name>A0A127K488_9RHOO</name>
<proteinExistence type="predicted"/>
<accession>A0A127K488</accession>
<gene>
    <name evidence="1" type="ORF">AC731_005365</name>
</gene>
<dbReference type="AlphaFoldDB" id="A0A127K488"/>